<dbReference type="Proteomes" id="UP000276133">
    <property type="component" value="Unassembled WGS sequence"/>
</dbReference>
<evidence type="ECO:0000313" key="1">
    <source>
        <dbReference type="EMBL" id="RMZ97379.1"/>
    </source>
</evidence>
<proteinExistence type="predicted"/>
<name>A0A3M7PEF0_BRAPC</name>
<accession>A0A3M7PEF0</accession>
<reference evidence="1 2" key="1">
    <citation type="journal article" date="2018" name="Sci. Rep.">
        <title>Genomic signatures of local adaptation to the degree of environmental predictability in rotifers.</title>
        <authorList>
            <person name="Franch-Gras L."/>
            <person name="Hahn C."/>
            <person name="Garcia-Roger E.M."/>
            <person name="Carmona M.J."/>
            <person name="Serra M."/>
            <person name="Gomez A."/>
        </authorList>
    </citation>
    <scope>NUCLEOTIDE SEQUENCE [LARGE SCALE GENOMIC DNA]</scope>
    <source>
        <strain evidence="1">HYR1</strain>
    </source>
</reference>
<comment type="caution">
    <text evidence="1">The sequence shown here is derived from an EMBL/GenBank/DDBJ whole genome shotgun (WGS) entry which is preliminary data.</text>
</comment>
<sequence>MEDLMMGKYLRQKTYFMHSTYNQLTHNYIRIMSVYVRPCIKYPTHNILDTIFSCPDLHGILSLKVNSNYPMGHIFKTPSLK</sequence>
<dbReference type="EMBL" id="REGN01011449">
    <property type="protein sequence ID" value="RMZ97379.1"/>
    <property type="molecule type" value="Genomic_DNA"/>
</dbReference>
<gene>
    <name evidence="1" type="ORF">BpHYR1_051786</name>
</gene>
<dbReference type="AlphaFoldDB" id="A0A3M7PEF0"/>
<evidence type="ECO:0000313" key="2">
    <source>
        <dbReference type="Proteomes" id="UP000276133"/>
    </source>
</evidence>
<organism evidence="1 2">
    <name type="scientific">Brachionus plicatilis</name>
    <name type="common">Marine rotifer</name>
    <name type="synonym">Brachionus muelleri</name>
    <dbReference type="NCBI Taxonomy" id="10195"/>
    <lineage>
        <taxon>Eukaryota</taxon>
        <taxon>Metazoa</taxon>
        <taxon>Spiralia</taxon>
        <taxon>Gnathifera</taxon>
        <taxon>Rotifera</taxon>
        <taxon>Eurotatoria</taxon>
        <taxon>Monogononta</taxon>
        <taxon>Pseudotrocha</taxon>
        <taxon>Ploima</taxon>
        <taxon>Brachionidae</taxon>
        <taxon>Brachionus</taxon>
    </lineage>
</organism>
<keyword evidence="2" id="KW-1185">Reference proteome</keyword>
<protein>
    <submittedName>
        <fullName evidence="1">Uncharacterized protein</fullName>
    </submittedName>
</protein>